<dbReference type="GO" id="GO:0016020">
    <property type="term" value="C:membrane"/>
    <property type="evidence" value="ECO:0007669"/>
    <property type="project" value="UniProtKB-SubCell"/>
</dbReference>
<feature type="transmembrane region" description="Helical" evidence="6">
    <location>
        <begin position="271"/>
        <end position="290"/>
    </location>
</feature>
<dbReference type="InterPro" id="IPR037185">
    <property type="entry name" value="EmrE-like"/>
</dbReference>
<evidence type="ECO:0000256" key="6">
    <source>
        <dbReference type="SAM" id="Phobius"/>
    </source>
</evidence>
<evidence type="ECO:0000256" key="3">
    <source>
        <dbReference type="ARBA" id="ARBA00022692"/>
    </source>
</evidence>
<keyword evidence="5 6" id="KW-0472">Membrane</keyword>
<evidence type="ECO:0000256" key="5">
    <source>
        <dbReference type="ARBA" id="ARBA00023136"/>
    </source>
</evidence>
<proteinExistence type="inferred from homology"/>
<feature type="transmembrane region" description="Helical" evidence="6">
    <location>
        <begin position="71"/>
        <end position="90"/>
    </location>
</feature>
<feature type="domain" description="EamA" evidence="7">
    <location>
        <begin position="6"/>
        <end position="139"/>
    </location>
</feature>
<gene>
    <name evidence="8" type="primary">yijE2</name>
    <name evidence="8" type="ORF">AXFE_23950</name>
</gene>
<evidence type="ECO:0000313" key="8">
    <source>
        <dbReference type="EMBL" id="KJF16730.1"/>
    </source>
</evidence>
<feature type="transmembrane region" description="Helical" evidence="6">
    <location>
        <begin position="215"/>
        <end position="238"/>
    </location>
</feature>
<dbReference type="PANTHER" id="PTHR32322">
    <property type="entry name" value="INNER MEMBRANE TRANSPORTER"/>
    <property type="match status" value="1"/>
</dbReference>
<dbReference type="Pfam" id="PF00892">
    <property type="entry name" value="EamA"/>
    <property type="match status" value="2"/>
</dbReference>
<organism evidence="8 9">
    <name type="scientific">Acidithrix ferrooxidans</name>
    <dbReference type="NCBI Taxonomy" id="1280514"/>
    <lineage>
        <taxon>Bacteria</taxon>
        <taxon>Bacillati</taxon>
        <taxon>Actinomycetota</taxon>
        <taxon>Acidimicrobiia</taxon>
        <taxon>Acidimicrobiales</taxon>
        <taxon>Acidimicrobiaceae</taxon>
        <taxon>Acidithrix</taxon>
    </lineage>
</organism>
<evidence type="ECO:0000256" key="2">
    <source>
        <dbReference type="ARBA" id="ARBA00007362"/>
    </source>
</evidence>
<feature type="transmembrane region" description="Helical" evidence="6">
    <location>
        <begin position="154"/>
        <end position="173"/>
    </location>
</feature>
<feature type="transmembrane region" description="Helical" evidence="6">
    <location>
        <begin position="185"/>
        <end position="203"/>
    </location>
</feature>
<reference evidence="8 9" key="1">
    <citation type="submission" date="2015-01" db="EMBL/GenBank/DDBJ databases">
        <title>Draft genome of the acidophilic iron oxidizer Acidithrix ferrooxidans strain Py-F3.</title>
        <authorList>
            <person name="Poehlein A."/>
            <person name="Eisen S."/>
            <person name="Schloemann M."/>
            <person name="Johnson B.D."/>
            <person name="Daniel R."/>
            <person name="Muehling M."/>
        </authorList>
    </citation>
    <scope>NUCLEOTIDE SEQUENCE [LARGE SCALE GENOMIC DNA]</scope>
    <source>
        <strain evidence="8 9">Py-F3</strain>
    </source>
</reference>
<dbReference type="Proteomes" id="UP000032360">
    <property type="component" value="Unassembled WGS sequence"/>
</dbReference>
<dbReference type="EMBL" id="JXYS01000075">
    <property type="protein sequence ID" value="KJF16730.1"/>
    <property type="molecule type" value="Genomic_DNA"/>
</dbReference>
<feature type="transmembrane region" description="Helical" evidence="6">
    <location>
        <begin position="96"/>
        <end position="117"/>
    </location>
</feature>
<evidence type="ECO:0000256" key="4">
    <source>
        <dbReference type="ARBA" id="ARBA00022989"/>
    </source>
</evidence>
<dbReference type="InterPro" id="IPR050638">
    <property type="entry name" value="AA-Vitamin_Transporters"/>
</dbReference>
<comment type="caution">
    <text evidence="8">The sequence shown here is derived from an EMBL/GenBank/DDBJ whole genome shotgun (WGS) entry which is preliminary data.</text>
</comment>
<dbReference type="AlphaFoldDB" id="A0A0D8HFJ0"/>
<keyword evidence="4 6" id="KW-1133">Transmembrane helix</keyword>
<evidence type="ECO:0000313" key="9">
    <source>
        <dbReference type="Proteomes" id="UP000032360"/>
    </source>
</evidence>
<name>A0A0D8HFJ0_9ACTN</name>
<dbReference type="STRING" id="1280514.AXFE_23950"/>
<dbReference type="SUPFAM" id="SSF103481">
    <property type="entry name" value="Multidrug resistance efflux transporter EmrE"/>
    <property type="match status" value="2"/>
</dbReference>
<feature type="transmembrane region" description="Helical" evidence="6">
    <location>
        <begin position="245"/>
        <end position="265"/>
    </location>
</feature>
<feature type="transmembrane region" description="Helical" evidence="6">
    <location>
        <begin position="30"/>
        <end position="50"/>
    </location>
</feature>
<comment type="subcellular location">
    <subcellularLocation>
        <location evidence="1">Membrane</location>
        <topology evidence="1">Multi-pass membrane protein</topology>
    </subcellularLocation>
</comment>
<dbReference type="PANTHER" id="PTHR32322:SF2">
    <property type="entry name" value="EAMA DOMAIN-CONTAINING PROTEIN"/>
    <property type="match status" value="1"/>
</dbReference>
<keyword evidence="3 6" id="KW-0812">Transmembrane</keyword>
<feature type="domain" description="EamA" evidence="7">
    <location>
        <begin position="156"/>
        <end position="286"/>
    </location>
</feature>
<sequence>MAKAALALVAIAWGASPVATRFLHRGGGVVLLMEYRFVPLVVVILLLLVVRSIKRRDFKVLDLGGFSSIRVIGVSLLGGLGYNGLVSAALTYSHATIVGISLTTEPIWILILGTLFIRKRLSRGLLLGVALAIVGTVVAAVAAPGGEAGGSNAVVAVILGVLATFCWGLYSVLTQDWKISALDMTSWMVICVSPIVIVAQLLLHPVIPQLNSVSVVISILVVSVISTLLAITGWNFGVSILGSSLAAPFLYLQPISSVLLALVFLGETPTLFEVVGLVIIVLGVAISQYLQQVHVK</sequence>
<keyword evidence="9" id="KW-1185">Reference proteome</keyword>
<accession>A0A0D8HFJ0</accession>
<evidence type="ECO:0000259" key="7">
    <source>
        <dbReference type="Pfam" id="PF00892"/>
    </source>
</evidence>
<comment type="similarity">
    <text evidence="2">Belongs to the EamA transporter family.</text>
</comment>
<protein>
    <submittedName>
        <fullName evidence="8">Putative inner membrane transporter yiJE</fullName>
    </submittedName>
</protein>
<evidence type="ECO:0000256" key="1">
    <source>
        <dbReference type="ARBA" id="ARBA00004141"/>
    </source>
</evidence>
<feature type="transmembrane region" description="Helical" evidence="6">
    <location>
        <begin position="124"/>
        <end position="142"/>
    </location>
</feature>
<dbReference type="InterPro" id="IPR000620">
    <property type="entry name" value="EamA_dom"/>
</dbReference>